<comment type="caution">
    <text evidence="11">The sequence shown here is derived from an EMBL/GenBank/DDBJ whole genome shotgun (WGS) entry which is preliminary data.</text>
</comment>
<dbReference type="PANTHER" id="PTHR43181">
    <property type="entry name" value="2-C-METHYL-D-ERYTHRITOL 2,4-CYCLODIPHOSPHATE SYNTHASE, CHLOROPLASTIC"/>
    <property type="match status" value="1"/>
</dbReference>
<evidence type="ECO:0000256" key="7">
    <source>
        <dbReference type="ARBA" id="ARBA00023239"/>
    </source>
</evidence>
<feature type="binding site" evidence="8">
    <location>
        <begin position="58"/>
        <end position="60"/>
    </location>
    <ligand>
        <name>4-CDP-2-C-methyl-D-erythritol 2-phosphate</name>
        <dbReference type="ChEBI" id="CHEBI:57919"/>
    </ligand>
</feature>
<evidence type="ECO:0000256" key="8">
    <source>
        <dbReference type="HAMAP-Rule" id="MF_00107"/>
    </source>
</evidence>
<dbReference type="STRING" id="1127699.HMPREF9151_02340"/>
<dbReference type="RefSeq" id="WP_009161200.1">
    <property type="nucleotide sequence ID" value="NZ_KB290963.1"/>
</dbReference>
<comment type="cofactor">
    <cofactor evidence="8">
        <name>a divalent metal cation</name>
        <dbReference type="ChEBI" id="CHEBI:60240"/>
    </cofactor>
    <text evidence="8">Binds 1 divalent metal cation per subunit.</text>
</comment>
<protein>
    <recommendedName>
        <fullName evidence="4 8">2-C-methyl-D-erythritol 2,4-cyclodiphosphate synthase</fullName>
        <shortName evidence="8">MECDP-synthase</shortName>
        <shortName evidence="8">MECPP-synthase</shortName>
        <shortName evidence="8">MECPS</shortName>
        <ecNumber evidence="4 8">4.6.1.12</ecNumber>
    </recommendedName>
</protein>
<evidence type="ECO:0000256" key="2">
    <source>
        <dbReference type="ARBA" id="ARBA00004709"/>
    </source>
</evidence>
<keyword evidence="12" id="KW-1185">Reference proteome</keyword>
<dbReference type="OrthoDB" id="9804336at2"/>
<evidence type="ECO:0000256" key="1">
    <source>
        <dbReference type="ARBA" id="ARBA00000200"/>
    </source>
</evidence>
<reference evidence="11 12" key="1">
    <citation type="submission" date="2012-05" db="EMBL/GenBank/DDBJ databases">
        <authorList>
            <person name="Weinstock G."/>
            <person name="Sodergren E."/>
            <person name="Lobos E.A."/>
            <person name="Fulton L."/>
            <person name="Fulton R."/>
            <person name="Courtney L."/>
            <person name="Fronick C."/>
            <person name="O'Laughlin M."/>
            <person name="Godfrey J."/>
            <person name="Wilson R.M."/>
            <person name="Miner T."/>
            <person name="Farmer C."/>
            <person name="Delehaunty K."/>
            <person name="Cordes M."/>
            <person name="Minx P."/>
            <person name="Tomlinson C."/>
            <person name="Chen J."/>
            <person name="Wollam A."/>
            <person name="Pepin K.H."/>
            <person name="Bhonagiri V."/>
            <person name="Zhang X."/>
            <person name="Suruliraj S."/>
            <person name="Warren W."/>
            <person name="Mitreva M."/>
            <person name="Mardis E.R."/>
            <person name="Wilson R.K."/>
        </authorList>
    </citation>
    <scope>NUCLEOTIDE SEQUENCE [LARGE SCALE GENOMIC DNA]</scope>
    <source>
        <strain evidence="11 12">F0055</strain>
    </source>
</reference>
<dbReference type="GO" id="GO:0016114">
    <property type="term" value="P:terpenoid biosynthetic process"/>
    <property type="evidence" value="ECO:0007669"/>
    <property type="project" value="InterPro"/>
</dbReference>
<accession>L1N0L6</accession>
<dbReference type="SUPFAM" id="SSF69765">
    <property type="entry name" value="IpsF-like"/>
    <property type="match status" value="1"/>
</dbReference>
<evidence type="ECO:0000256" key="3">
    <source>
        <dbReference type="ARBA" id="ARBA00008480"/>
    </source>
</evidence>
<sequence length="161" mass="17689">MNYRIGFGYDVHRLSEDRELWLGGIKIEHSVGLLGHSDADVLIHAICDALLGAANMRDIGYHFPDTSADTLDIDSKILLKKTIDLIAQKGYQLGNIDATVCAEKPKINPHIPAMKACMGKIMDTDEDAISIKATTSERMGFVGREEGMAAYATVLIVKREK</sequence>
<feature type="binding site" evidence="8">
    <location>
        <begin position="10"/>
        <end position="12"/>
    </location>
    <ligand>
        <name>4-CDP-2-C-methyl-D-erythritol 2-phosphate</name>
        <dbReference type="ChEBI" id="CHEBI:57919"/>
    </ligand>
</feature>
<evidence type="ECO:0000256" key="4">
    <source>
        <dbReference type="ARBA" id="ARBA00012579"/>
    </source>
</evidence>
<dbReference type="EC" id="4.6.1.12" evidence="4 8"/>
<feature type="binding site" evidence="8">
    <location>
        <begin position="36"/>
        <end position="37"/>
    </location>
    <ligand>
        <name>4-CDP-2-C-methyl-D-erythritol 2-phosphate</name>
        <dbReference type="ChEBI" id="CHEBI:57919"/>
    </ligand>
</feature>
<feature type="binding site" evidence="8">
    <location>
        <position position="12"/>
    </location>
    <ligand>
        <name>a divalent metal cation</name>
        <dbReference type="ChEBI" id="CHEBI:60240"/>
    </ligand>
</feature>
<dbReference type="PATRIC" id="fig|1127699.3.peg.2140"/>
<dbReference type="CDD" id="cd00554">
    <property type="entry name" value="MECDP_synthase"/>
    <property type="match status" value="1"/>
</dbReference>
<evidence type="ECO:0000313" key="11">
    <source>
        <dbReference type="EMBL" id="EKX96857.1"/>
    </source>
</evidence>
<feature type="binding site" evidence="8">
    <location>
        <position position="10"/>
    </location>
    <ligand>
        <name>a divalent metal cation</name>
        <dbReference type="ChEBI" id="CHEBI:60240"/>
    </ligand>
</feature>
<dbReference type="GO" id="GO:0046872">
    <property type="term" value="F:metal ion binding"/>
    <property type="evidence" value="ECO:0007669"/>
    <property type="project" value="UniProtKB-KW"/>
</dbReference>
<comment type="caution">
    <text evidence="8">Lacks conserved residue(s) required for the propagation of feature annotation.</text>
</comment>
<feature type="binding site" evidence="8">
    <location>
        <position position="44"/>
    </location>
    <ligand>
        <name>a divalent metal cation</name>
        <dbReference type="ChEBI" id="CHEBI:60240"/>
    </ligand>
</feature>
<evidence type="ECO:0000256" key="5">
    <source>
        <dbReference type="ARBA" id="ARBA00022723"/>
    </source>
</evidence>
<feature type="site" description="Transition state stabilizer" evidence="8">
    <location>
        <position position="36"/>
    </location>
</feature>
<feature type="binding site" evidence="8">
    <location>
        <position position="141"/>
    </location>
    <ligand>
        <name>4-CDP-2-C-methyl-D-erythritol 2-phosphate</name>
        <dbReference type="ChEBI" id="CHEBI:57919"/>
    </ligand>
</feature>
<dbReference type="Pfam" id="PF02542">
    <property type="entry name" value="YgbB"/>
    <property type="match status" value="1"/>
</dbReference>
<dbReference type="NCBIfam" id="TIGR00151">
    <property type="entry name" value="ispF"/>
    <property type="match status" value="1"/>
</dbReference>
<keyword evidence="5 8" id="KW-0479">Metal-binding</keyword>
<feature type="site" description="Transition state stabilizer" evidence="8">
    <location>
        <position position="135"/>
    </location>
</feature>
<dbReference type="GO" id="GO:0019288">
    <property type="term" value="P:isopentenyl diphosphate biosynthetic process, methylerythritol 4-phosphate pathway"/>
    <property type="evidence" value="ECO:0007669"/>
    <property type="project" value="UniProtKB-UniRule"/>
</dbReference>
<dbReference type="Proteomes" id="UP000010433">
    <property type="component" value="Unassembled WGS sequence"/>
</dbReference>
<feature type="domain" description="2-C-methyl-D-erythritol 2,4-cyclodiphosphate synthase" evidence="10">
    <location>
        <begin position="4"/>
        <end position="156"/>
    </location>
</feature>
<gene>
    <name evidence="8" type="primary">ispF</name>
    <name evidence="11" type="ORF">HMPREF9151_02340</name>
</gene>
<dbReference type="HAMAP" id="MF_00107">
    <property type="entry name" value="IspF"/>
    <property type="match status" value="1"/>
</dbReference>
<dbReference type="InterPro" id="IPR036571">
    <property type="entry name" value="MECDP_synthase_sf"/>
</dbReference>
<dbReference type="HOGENOM" id="CLU_084630_2_0_10"/>
<comment type="similarity">
    <text evidence="3 8 9">Belongs to the IspF family.</text>
</comment>
<name>L1N0L6_9BACT</name>
<evidence type="ECO:0000256" key="9">
    <source>
        <dbReference type="RuleBase" id="RU004395"/>
    </source>
</evidence>
<keyword evidence="7 8" id="KW-0456">Lyase</keyword>
<comment type="pathway">
    <text evidence="2 8">Isoprenoid biosynthesis; isopentenyl diphosphate biosynthesis via DXP pathway; isopentenyl diphosphate from 1-deoxy-D-xylulose 5-phosphate: step 4/6.</text>
</comment>
<evidence type="ECO:0000313" key="12">
    <source>
        <dbReference type="Proteomes" id="UP000010433"/>
    </source>
</evidence>
<comment type="catalytic activity">
    <reaction evidence="1 8 9">
        <text>4-CDP-2-C-methyl-D-erythritol 2-phosphate = 2-C-methyl-D-erythritol 2,4-cyclic diphosphate + CMP</text>
        <dbReference type="Rhea" id="RHEA:23864"/>
        <dbReference type="ChEBI" id="CHEBI:57919"/>
        <dbReference type="ChEBI" id="CHEBI:58483"/>
        <dbReference type="ChEBI" id="CHEBI:60377"/>
        <dbReference type="EC" id="4.6.1.12"/>
    </reaction>
</comment>
<feature type="binding site" evidence="8">
    <location>
        <position position="144"/>
    </location>
    <ligand>
        <name>4-CDP-2-C-methyl-D-erythritol 2-phosphate</name>
        <dbReference type="ChEBI" id="CHEBI:57919"/>
    </ligand>
</feature>
<dbReference type="AlphaFoldDB" id="L1N0L6"/>
<dbReference type="FunFam" id="3.30.1330.50:FF:000001">
    <property type="entry name" value="2-C-methyl-D-erythritol 2,4-cyclodiphosphate synthase"/>
    <property type="match status" value="1"/>
</dbReference>
<keyword evidence="6 8" id="KW-0414">Isoprene biosynthesis</keyword>
<proteinExistence type="inferred from homology"/>
<dbReference type="UniPathway" id="UPA00056">
    <property type="reaction ID" value="UER00095"/>
</dbReference>
<evidence type="ECO:0000256" key="6">
    <source>
        <dbReference type="ARBA" id="ARBA00023229"/>
    </source>
</evidence>
<comment type="function">
    <text evidence="8">Involved in the biosynthesis of isopentenyl diphosphate (IPP) and dimethylallyl diphosphate (DMAPP), two major building blocks of isoprenoid compounds. Catalyzes the conversion of 4-diphosphocytidyl-2-C-methyl-D-erythritol 2-phosphate (CDP-ME2P) to 2-C-methyl-D-erythritol 2,4-cyclodiphosphate (ME-CPP) with a corresponding release of cytidine 5-monophosphate (CMP).</text>
</comment>
<dbReference type="GO" id="GO:0008685">
    <property type="term" value="F:2-C-methyl-D-erythritol 2,4-cyclodiphosphate synthase activity"/>
    <property type="evidence" value="ECO:0007669"/>
    <property type="project" value="UniProtKB-UniRule"/>
</dbReference>
<dbReference type="InterPro" id="IPR020555">
    <property type="entry name" value="MECDP_synthase_CS"/>
</dbReference>
<dbReference type="InterPro" id="IPR003526">
    <property type="entry name" value="MECDP_synthase"/>
</dbReference>
<organism evidence="11 12">
    <name type="scientific">Hoylesella saccharolytica F0055</name>
    <dbReference type="NCBI Taxonomy" id="1127699"/>
    <lineage>
        <taxon>Bacteria</taxon>
        <taxon>Pseudomonadati</taxon>
        <taxon>Bacteroidota</taxon>
        <taxon>Bacteroidia</taxon>
        <taxon>Bacteroidales</taxon>
        <taxon>Prevotellaceae</taxon>
        <taxon>Hoylesella</taxon>
    </lineage>
</organism>
<dbReference type="Gene3D" id="3.30.1330.50">
    <property type="entry name" value="2-C-methyl-D-erythritol 2,4-cyclodiphosphate synthase"/>
    <property type="match status" value="1"/>
</dbReference>
<dbReference type="PANTHER" id="PTHR43181:SF1">
    <property type="entry name" value="2-C-METHYL-D-ERYTHRITOL 2,4-CYCLODIPHOSPHATE SYNTHASE, CHLOROPLASTIC"/>
    <property type="match status" value="1"/>
</dbReference>
<comment type="subunit">
    <text evidence="8">Homotrimer.</text>
</comment>
<dbReference type="PROSITE" id="PS01350">
    <property type="entry name" value="ISPF"/>
    <property type="match status" value="1"/>
</dbReference>
<dbReference type="EMBL" id="AMEP01000150">
    <property type="protein sequence ID" value="EKX96857.1"/>
    <property type="molecule type" value="Genomic_DNA"/>
</dbReference>
<feature type="binding site" evidence="8">
    <location>
        <begin position="134"/>
        <end position="137"/>
    </location>
    <ligand>
        <name>4-CDP-2-C-methyl-D-erythritol 2-phosphate</name>
        <dbReference type="ChEBI" id="CHEBI:57919"/>
    </ligand>
</feature>
<evidence type="ECO:0000259" key="10">
    <source>
        <dbReference type="Pfam" id="PF02542"/>
    </source>
</evidence>